<feature type="domain" description="HTH araC/xylS-type" evidence="4">
    <location>
        <begin position="223"/>
        <end position="321"/>
    </location>
</feature>
<reference evidence="6" key="1">
    <citation type="journal article" date="2019" name="Int. J. Syst. Evol. Microbiol.">
        <title>The Global Catalogue of Microorganisms (GCM) 10K type strain sequencing project: providing services to taxonomists for standard genome sequencing and annotation.</title>
        <authorList>
            <consortium name="The Broad Institute Genomics Platform"/>
            <consortium name="The Broad Institute Genome Sequencing Center for Infectious Disease"/>
            <person name="Wu L."/>
            <person name="Ma J."/>
        </authorList>
    </citation>
    <scope>NUCLEOTIDE SEQUENCE [LARGE SCALE GENOMIC DNA]</scope>
    <source>
        <strain evidence="6">CGMCC 4.7283</strain>
    </source>
</reference>
<comment type="caution">
    <text evidence="5">The sequence shown here is derived from an EMBL/GenBank/DDBJ whole genome shotgun (WGS) entry which is preliminary data.</text>
</comment>
<dbReference type="InterPro" id="IPR018062">
    <property type="entry name" value="HTH_AraC-typ_CS"/>
</dbReference>
<dbReference type="PANTHER" id="PTHR43130">
    <property type="entry name" value="ARAC-FAMILY TRANSCRIPTIONAL REGULATOR"/>
    <property type="match status" value="1"/>
</dbReference>
<evidence type="ECO:0000313" key="5">
    <source>
        <dbReference type="EMBL" id="MFC4669641.1"/>
    </source>
</evidence>
<keyword evidence="6" id="KW-1185">Reference proteome</keyword>
<dbReference type="Pfam" id="PF01965">
    <property type="entry name" value="DJ-1_PfpI"/>
    <property type="match status" value="1"/>
</dbReference>
<keyword evidence="3" id="KW-0804">Transcription</keyword>
<evidence type="ECO:0000256" key="2">
    <source>
        <dbReference type="ARBA" id="ARBA00023125"/>
    </source>
</evidence>
<keyword evidence="1" id="KW-0805">Transcription regulation</keyword>
<dbReference type="InterPro" id="IPR029062">
    <property type="entry name" value="Class_I_gatase-like"/>
</dbReference>
<dbReference type="SMART" id="SM00342">
    <property type="entry name" value="HTH_ARAC"/>
    <property type="match status" value="1"/>
</dbReference>
<dbReference type="InterPro" id="IPR002818">
    <property type="entry name" value="DJ-1/PfpI"/>
</dbReference>
<evidence type="ECO:0000256" key="1">
    <source>
        <dbReference type="ARBA" id="ARBA00023015"/>
    </source>
</evidence>
<dbReference type="SUPFAM" id="SSF46689">
    <property type="entry name" value="Homeodomain-like"/>
    <property type="match status" value="2"/>
</dbReference>
<evidence type="ECO:0000259" key="4">
    <source>
        <dbReference type="PROSITE" id="PS01124"/>
    </source>
</evidence>
<dbReference type="InterPro" id="IPR018060">
    <property type="entry name" value="HTH_AraC"/>
</dbReference>
<dbReference type="PANTHER" id="PTHR43130:SF3">
    <property type="entry name" value="HTH-TYPE TRANSCRIPTIONAL REGULATOR RV1931C"/>
    <property type="match status" value="1"/>
</dbReference>
<dbReference type="Gene3D" id="3.40.50.880">
    <property type="match status" value="1"/>
</dbReference>
<dbReference type="RefSeq" id="WP_380718073.1">
    <property type="nucleotide sequence ID" value="NZ_JBHSGI010000016.1"/>
</dbReference>
<dbReference type="PROSITE" id="PS00041">
    <property type="entry name" value="HTH_ARAC_FAMILY_1"/>
    <property type="match status" value="1"/>
</dbReference>
<name>A0ABV9KI79_9RHOB</name>
<dbReference type="Pfam" id="PF12833">
    <property type="entry name" value="HTH_18"/>
    <property type="match status" value="1"/>
</dbReference>
<dbReference type="Gene3D" id="1.10.10.60">
    <property type="entry name" value="Homeodomain-like"/>
    <property type="match status" value="1"/>
</dbReference>
<proteinExistence type="predicted"/>
<evidence type="ECO:0000256" key="3">
    <source>
        <dbReference type="ARBA" id="ARBA00023163"/>
    </source>
</evidence>
<dbReference type="InterPro" id="IPR052158">
    <property type="entry name" value="INH-QAR"/>
</dbReference>
<dbReference type="SUPFAM" id="SSF52317">
    <property type="entry name" value="Class I glutamine amidotransferase-like"/>
    <property type="match status" value="1"/>
</dbReference>
<dbReference type="Proteomes" id="UP001595973">
    <property type="component" value="Unassembled WGS sequence"/>
</dbReference>
<organism evidence="5 6">
    <name type="scientific">Seohaeicola nanhaiensis</name>
    <dbReference type="NCBI Taxonomy" id="1387282"/>
    <lineage>
        <taxon>Bacteria</taxon>
        <taxon>Pseudomonadati</taxon>
        <taxon>Pseudomonadota</taxon>
        <taxon>Alphaproteobacteria</taxon>
        <taxon>Rhodobacterales</taxon>
        <taxon>Roseobacteraceae</taxon>
        <taxon>Seohaeicola</taxon>
    </lineage>
</organism>
<dbReference type="EMBL" id="JBHSGI010000016">
    <property type="protein sequence ID" value="MFC4669641.1"/>
    <property type="molecule type" value="Genomic_DNA"/>
</dbReference>
<gene>
    <name evidence="5" type="ORF">ACFO5X_13845</name>
</gene>
<accession>A0ABV9KI79</accession>
<dbReference type="PROSITE" id="PS01124">
    <property type="entry name" value="HTH_ARAC_FAMILY_2"/>
    <property type="match status" value="1"/>
</dbReference>
<dbReference type="CDD" id="cd03136">
    <property type="entry name" value="GATase1_AraC_ArgR_like"/>
    <property type="match status" value="1"/>
</dbReference>
<sequence>MKSANNIHVPANSLLRVAVLVLDETNMLSLAAAIDPMRAANRLAPRRMFDWTYATATGHPARLTGGLSVPGDPIARLGACDLLLVVAGFNLAAQTTPALQASLRRIAASGATLGGIDGGPWILASAGLLDGYCATTHWEDFESFAVRFPGVTVLRDRFHVDGPRMTCGGATPAIDMMLHLIAARGGAALATRVAGVFIYDAAPDPARAQRRDVARPGHSALTARASALMEDTLDSPLPIAEIARRLGTSPRALQAQFRQRLNTTPQAHALALRLAEALRLVTDTTASLTDIALATGFASQSSFARAFRAAHGRPARDFRKPQASSL</sequence>
<protein>
    <submittedName>
        <fullName evidence="5">GlxA family transcriptional regulator</fullName>
    </submittedName>
</protein>
<keyword evidence="2" id="KW-0238">DNA-binding</keyword>
<evidence type="ECO:0000313" key="6">
    <source>
        <dbReference type="Proteomes" id="UP001595973"/>
    </source>
</evidence>
<dbReference type="InterPro" id="IPR009057">
    <property type="entry name" value="Homeodomain-like_sf"/>
</dbReference>